<dbReference type="InterPro" id="IPR032423">
    <property type="entry name" value="AAA_assoc_2"/>
</dbReference>
<dbReference type="InterPro" id="IPR008921">
    <property type="entry name" value="DNA_pol3_clamp-load_cplx_C"/>
</dbReference>
<dbReference type="PANTHER" id="PTHR13779">
    <property type="entry name" value="WERNER HELICASE-INTERACTING PROTEIN 1 FAMILY MEMBER"/>
    <property type="match status" value="1"/>
</dbReference>
<dbReference type="InterPro" id="IPR003959">
    <property type="entry name" value="ATPase_AAA_core"/>
</dbReference>
<dbReference type="GO" id="GO:0017116">
    <property type="term" value="F:single-stranded DNA helicase activity"/>
    <property type="evidence" value="ECO:0007669"/>
    <property type="project" value="TreeGrafter"/>
</dbReference>
<accession>A0A2M8G6P5</accession>
<dbReference type="SMART" id="SM00382">
    <property type="entry name" value="AAA"/>
    <property type="match status" value="1"/>
</dbReference>
<dbReference type="GO" id="GO:0005524">
    <property type="term" value="F:ATP binding"/>
    <property type="evidence" value="ECO:0007669"/>
    <property type="project" value="UniProtKB-KW"/>
</dbReference>
<dbReference type="GO" id="GO:0006261">
    <property type="term" value="P:DNA-templated DNA replication"/>
    <property type="evidence" value="ECO:0007669"/>
    <property type="project" value="TreeGrafter"/>
</dbReference>
<dbReference type="SUPFAM" id="SSF48019">
    <property type="entry name" value="post-AAA+ oligomerization domain-like"/>
    <property type="match status" value="1"/>
</dbReference>
<dbReference type="InterPro" id="IPR003593">
    <property type="entry name" value="AAA+_ATPase"/>
</dbReference>
<evidence type="ECO:0000256" key="2">
    <source>
        <dbReference type="ARBA" id="ARBA00022741"/>
    </source>
</evidence>
<evidence type="ECO:0000259" key="4">
    <source>
        <dbReference type="SMART" id="SM00382"/>
    </source>
</evidence>
<dbReference type="SUPFAM" id="SSF52540">
    <property type="entry name" value="P-loop containing nucleoside triphosphate hydrolases"/>
    <property type="match status" value="1"/>
</dbReference>
<dbReference type="EMBL" id="PFQS01000067">
    <property type="protein sequence ID" value="PJC68696.1"/>
    <property type="molecule type" value="Genomic_DNA"/>
</dbReference>
<dbReference type="AlphaFoldDB" id="A0A2M8G6P5"/>
<proteinExistence type="inferred from homology"/>
<comment type="similarity">
    <text evidence="1">Belongs to the AAA ATPase family. RarA/MGS1/WRNIP1 subfamily.</text>
</comment>
<dbReference type="Gene3D" id="3.40.50.300">
    <property type="entry name" value="P-loop containing nucleotide triphosphate hydrolases"/>
    <property type="match status" value="1"/>
</dbReference>
<evidence type="ECO:0000313" key="5">
    <source>
        <dbReference type="EMBL" id="PJC68696.1"/>
    </source>
</evidence>
<evidence type="ECO:0000256" key="3">
    <source>
        <dbReference type="ARBA" id="ARBA00022840"/>
    </source>
</evidence>
<keyword evidence="2" id="KW-0547">Nucleotide-binding</keyword>
<dbReference type="InterPro" id="IPR021886">
    <property type="entry name" value="MgsA_C"/>
</dbReference>
<dbReference type="FunFam" id="3.40.50.300:FF:000137">
    <property type="entry name" value="Replication-associated recombination protein A"/>
    <property type="match status" value="1"/>
</dbReference>
<comment type="caution">
    <text evidence="5">The sequence shown here is derived from an EMBL/GenBank/DDBJ whole genome shotgun (WGS) entry which is preliminary data.</text>
</comment>
<dbReference type="GO" id="GO:0000731">
    <property type="term" value="P:DNA synthesis involved in DNA repair"/>
    <property type="evidence" value="ECO:0007669"/>
    <property type="project" value="TreeGrafter"/>
</dbReference>
<dbReference type="Pfam" id="PF12002">
    <property type="entry name" value="MgsA_C"/>
    <property type="match status" value="1"/>
</dbReference>
<name>A0A2M8G6P5_UNCKA</name>
<dbReference type="InterPro" id="IPR051314">
    <property type="entry name" value="AAA_ATPase_RarA/MGS1/WRNIP1"/>
</dbReference>
<dbReference type="CDD" id="cd00009">
    <property type="entry name" value="AAA"/>
    <property type="match status" value="1"/>
</dbReference>
<evidence type="ECO:0000313" key="6">
    <source>
        <dbReference type="Proteomes" id="UP000229438"/>
    </source>
</evidence>
<dbReference type="InterPro" id="IPR027417">
    <property type="entry name" value="P-loop_NTPase"/>
</dbReference>
<dbReference type="GO" id="GO:0016887">
    <property type="term" value="F:ATP hydrolysis activity"/>
    <property type="evidence" value="ECO:0007669"/>
    <property type="project" value="InterPro"/>
</dbReference>
<evidence type="ECO:0000256" key="1">
    <source>
        <dbReference type="ARBA" id="ARBA00008959"/>
    </source>
</evidence>
<keyword evidence="3" id="KW-0067">ATP-binding</keyword>
<dbReference type="Gene3D" id="1.10.8.60">
    <property type="match status" value="1"/>
</dbReference>
<dbReference type="CDD" id="cd18139">
    <property type="entry name" value="HLD_clamp_RarA"/>
    <property type="match status" value="1"/>
</dbReference>
<dbReference type="FunFam" id="1.10.8.60:FF:000029">
    <property type="entry name" value="Replication-associated recombination protein A"/>
    <property type="match status" value="1"/>
</dbReference>
<dbReference type="GO" id="GO:0003677">
    <property type="term" value="F:DNA binding"/>
    <property type="evidence" value="ECO:0007669"/>
    <property type="project" value="InterPro"/>
</dbReference>
<dbReference type="Proteomes" id="UP000229438">
    <property type="component" value="Unassembled WGS sequence"/>
</dbReference>
<protein>
    <submittedName>
        <fullName evidence="5">AAA family ATPase</fullName>
    </submittedName>
</protein>
<reference evidence="6" key="1">
    <citation type="submission" date="2017-09" db="EMBL/GenBank/DDBJ databases">
        <title>Depth-based differentiation of microbial function through sediment-hosted aquifers and enrichment of novel symbionts in the deep terrestrial subsurface.</title>
        <authorList>
            <person name="Probst A.J."/>
            <person name="Ladd B."/>
            <person name="Jarett J.K."/>
            <person name="Geller-Mcgrath D.E."/>
            <person name="Sieber C.M.K."/>
            <person name="Emerson J.B."/>
            <person name="Anantharaman K."/>
            <person name="Thomas B.C."/>
            <person name="Malmstrom R."/>
            <person name="Stieglmeier M."/>
            <person name="Klingl A."/>
            <person name="Woyke T."/>
            <person name="Ryan C.M."/>
            <person name="Banfield J.F."/>
        </authorList>
    </citation>
    <scope>NUCLEOTIDE SEQUENCE [LARGE SCALE GENOMIC DNA]</scope>
</reference>
<sequence length="290" mass="32227">MSLKTDNFSHIPLADRVRPQTSDQFVGQEHLIGKDKPLRLMIEKGQIFSLIFWGPPGSGKTTLARIIAQATNSNFAEHSATASGVAQVRQVVAEARERLKGYAQKTILFIDEIHRFSKAQQDAFLPHVENGTITLIGATTENPSFEVIPPLLSRCRVLVLKPLTEEHLRQIITQALDDQPNGLGKLKKTLSEEAFDFLIKQAAGDARIALNALEVAATLISQKKTITLSDIEEAYQHKALLYDKGGEEHYNTISSYIKSMRASNIDAALYYLARMVEAGEDPLFIARRMV</sequence>
<dbReference type="Pfam" id="PF16193">
    <property type="entry name" value="AAA_assoc_2"/>
    <property type="match status" value="1"/>
</dbReference>
<dbReference type="GO" id="GO:0008047">
    <property type="term" value="F:enzyme activator activity"/>
    <property type="evidence" value="ECO:0007669"/>
    <property type="project" value="TreeGrafter"/>
</dbReference>
<feature type="non-terminal residue" evidence="5">
    <location>
        <position position="290"/>
    </location>
</feature>
<dbReference type="Pfam" id="PF00004">
    <property type="entry name" value="AAA"/>
    <property type="match status" value="1"/>
</dbReference>
<feature type="domain" description="AAA+ ATPase" evidence="4">
    <location>
        <begin position="46"/>
        <end position="163"/>
    </location>
</feature>
<dbReference type="PANTHER" id="PTHR13779:SF7">
    <property type="entry name" value="ATPASE WRNIP1"/>
    <property type="match status" value="1"/>
</dbReference>
<dbReference type="Gene3D" id="1.20.272.10">
    <property type="match status" value="1"/>
</dbReference>
<organism evidence="5 6">
    <name type="scientific">candidate division WWE3 bacterium CG_4_8_14_3_um_filter_42_11</name>
    <dbReference type="NCBI Taxonomy" id="1975076"/>
    <lineage>
        <taxon>Bacteria</taxon>
        <taxon>Katanobacteria</taxon>
    </lineage>
</organism>
<gene>
    <name evidence="5" type="ORF">CO015_03090</name>
</gene>